<dbReference type="AlphaFoldDB" id="A0A4P5NQJ4"/>
<name>A0A4P5NQJ4_9PROT</name>
<dbReference type="Proteomes" id="UP000315095">
    <property type="component" value="Unassembled WGS sequence"/>
</dbReference>
<evidence type="ECO:0000313" key="1">
    <source>
        <dbReference type="EMBL" id="GCE83918.1"/>
    </source>
</evidence>
<accession>A0A4P5NQJ4</accession>
<proteinExistence type="predicted"/>
<gene>
    <name evidence="1" type="ORF">MSKU9_2059</name>
</gene>
<protein>
    <submittedName>
        <fullName evidence="1">Uncharacterized protein</fullName>
    </submittedName>
</protein>
<dbReference type="EMBL" id="BDLU01000045">
    <property type="protein sequence ID" value="GCE83918.1"/>
    <property type="molecule type" value="Genomic_DNA"/>
</dbReference>
<comment type="caution">
    <text evidence="1">The sequence shown here is derived from an EMBL/GenBank/DDBJ whole genome shotgun (WGS) entry which is preliminary data.</text>
</comment>
<organism evidence="1 2">
    <name type="scientific">Komagataeibacter diospyri</name>
    <dbReference type="NCBI Taxonomy" id="1932662"/>
    <lineage>
        <taxon>Bacteria</taxon>
        <taxon>Pseudomonadati</taxon>
        <taxon>Pseudomonadota</taxon>
        <taxon>Alphaproteobacteria</taxon>
        <taxon>Acetobacterales</taxon>
        <taxon>Acetobacteraceae</taxon>
        <taxon>Komagataeibacter</taxon>
    </lineage>
</organism>
<reference evidence="2" key="1">
    <citation type="submission" date="2017-01" db="EMBL/GenBank/DDBJ databases">
        <title>Komagataeibacter sp. MSKU9 whole genome sequencing project.</title>
        <authorList>
            <person name="Matsutani M."/>
            <person name="Naloka K."/>
            <person name="Theeragool G."/>
            <person name="Yakushi T."/>
            <person name="Matsushita K."/>
        </authorList>
    </citation>
    <scope>NUCLEOTIDE SEQUENCE [LARGE SCALE GENOMIC DNA]</scope>
    <source>
        <strain evidence="2">MSKU9</strain>
    </source>
</reference>
<sequence>MSDLLQVDIKQIRAAQNASRSLARLAILMRWAGEGVATASHSGLPPAQAQSFGLAITWAAEEIERQCTTIDEAI</sequence>
<dbReference type="OrthoDB" id="7280626at2"/>
<dbReference type="RefSeq" id="WP_141261392.1">
    <property type="nucleotide sequence ID" value="NZ_BDLU01000045.1"/>
</dbReference>
<evidence type="ECO:0000313" key="2">
    <source>
        <dbReference type="Proteomes" id="UP000315095"/>
    </source>
</evidence>
<keyword evidence="2" id="KW-1185">Reference proteome</keyword>